<dbReference type="Gene3D" id="2.60.40.10">
    <property type="entry name" value="Immunoglobulins"/>
    <property type="match status" value="3"/>
</dbReference>
<dbReference type="Pfam" id="PF20610">
    <property type="entry name" value="TED_2"/>
    <property type="match status" value="1"/>
</dbReference>
<dbReference type="EMBL" id="PPTX01000002">
    <property type="protein sequence ID" value="RDB81554.1"/>
    <property type="molecule type" value="Genomic_DNA"/>
</dbReference>
<dbReference type="Pfam" id="PF18202">
    <property type="entry name" value="TQ"/>
    <property type="match status" value="3"/>
</dbReference>
<feature type="signal peptide" evidence="2">
    <location>
        <begin position="1"/>
        <end position="33"/>
    </location>
</feature>
<evidence type="ECO:0000259" key="4">
    <source>
        <dbReference type="Pfam" id="PF18202"/>
    </source>
</evidence>
<dbReference type="RefSeq" id="WP_009305457.1">
    <property type="nucleotide sequence ID" value="NZ_JADNMJ010000005.1"/>
</dbReference>
<keyword evidence="2" id="KW-0732">Signal</keyword>
<feature type="compositionally biased region" description="Basic and acidic residues" evidence="1">
    <location>
        <begin position="1268"/>
        <end position="1279"/>
    </location>
</feature>
<dbReference type="Pfam" id="PF17802">
    <property type="entry name" value="SpaA"/>
    <property type="match status" value="2"/>
</dbReference>
<evidence type="ECO:0000313" key="7">
    <source>
        <dbReference type="Proteomes" id="UP000253752"/>
    </source>
</evidence>
<feature type="domain" description="T-Q ester bond containing" evidence="4">
    <location>
        <begin position="974"/>
        <end position="1094"/>
    </location>
</feature>
<evidence type="ECO:0000259" key="3">
    <source>
        <dbReference type="Pfam" id="PF17802"/>
    </source>
</evidence>
<name>A0A369NHF2_EGGLN</name>
<gene>
    <name evidence="6" type="ORF">C1872_02445</name>
</gene>
<comment type="caution">
    <text evidence="6">The sequence shown here is derived from an EMBL/GenBank/DDBJ whole genome shotgun (WGS) entry which is preliminary data.</text>
</comment>
<feature type="chain" id="PRO_5039544898" evidence="2">
    <location>
        <begin position="34"/>
        <end position="1290"/>
    </location>
</feature>
<feature type="region of interest" description="Disordered" evidence="1">
    <location>
        <begin position="1268"/>
        <end position="1290"/>
    </location>
</feature>
<feature type="domain" description="SpaA-like prealbumin fold" evidence="3">
    <location>
        <begin position="453"/>
        <end position="547"/>
    </location>
</feature>
<feature type="compositionally biased region" description="Acidic residues" evidence="1">
    <location>
        <begin position="1280"/>
        <end position="1290"/>
    </location>
</feature>
<reference evidence="6 7" key="1">
    <citation type="journal article" date="2018" name="Elife">
        <title>Discovery and characterization of a prevalent human gut bacterial enzyme sufficient for the inactivation of a family of plant toxins.</title>
        <authorList>
            <person name="Koppel N."/>
            <person name="Bisanz J.E."/>
            <person name="Pandelia M.E."/>
            <person name="Turnbaugh P.J."/>
            <person name="Balskus E.P."/>
        </authorList>
    </citation>
    <scope>NUCLEOTIDE SEQUENCE [LARGE SCALE GENOMIC DNA]</scope>
    <source>
        <strain evidence="6 7">MR1 #12</strain>
    </source>
</reference>
<organism evidence="6 7">
    <name type="scientific">Eggerthella lenta</name>
    <name type="common">Eubacterium lentum</name>
    <dbReference type="NCBI Taxonomy" id="84112"/>
    <lineage>
        <taxon>Bacteria</taxon>
        <taxon>Bacillati</taxon>
        <taxon>Actinomycetota</taxon>
        <taxon>Coriobacteriia</taxon>
        <taxon>Eggerthellales</taxon>
        <taxon>Eggerthellaceae</taxon>
        <taxon>Eggerthella</taxon>
    </lineage>
</organism>
<dbReference type="InterPro" id="IPR013783">
    <property type="entry name" value="Ig-like_fold"/>
</dbReference>
<evidence type="ECO:0000256" key="2">
    <source>
        <dbReference type="SAM" id="SignalP"/>
    </source>
</evidence>
<dbReference type="NCBIfam" id="NF033903">
    <property type="entry name" value="VaFE_rpt"/>
    <property type="match status" value="3"/>
</dbReference>
<evidence type="ECO:0000256" key="1">
    <source>
        <dbReference type="SAM" id="MobiDB-lite"/>
    </source>
</evidence>
<dbReference type="Proteomes" id="UP000253752">
    <property type="component" value="Unassembled WGS sequence"/>
</dbReference>
<dbReference type="Gene3D" id="2.60.40.3930">
    <property type="match status" value="3"/>
</dbReference>
<dbReference type="GO" id="GO:0005975">
    <property type="term" value="P:carbohydrate metabolic process"/>
    <property type="evidence" value="ECO:0007669"/>
    <property type="project" value="UniProtKB-ARBA"/>
</dbReference>
<feature type="domain" description="T-Q ester bond containing" evidence="4">
    <location>
        <begin position="850"/>
        <end position="970"/>
    </location>
</feature>
<evidence type="ECO:0000259" key="5">
    <source>
        <dbReference type="Pfam" id="PF20610"/>
    </source>
</evidence>
<dbReference type="InterPro" id="IPR041100">
    <property type="entry name" value="TQ"/>
</dbReference>
<accession>A0A369NHF2</accession>
<feature type="region of interest" description="Disordered" evidence="1">
    <location>
        <begin position="1087"/>
        <end position="1117"/>
    </location>
</feature>
<feature type="domain" description="T-Q ester bond containing" evidence="4">
    <location>
        <begin position="1100"/>
        <end position="1219"/>
    </location>
</feature>
<protein>
    <submittedName>
        <fullName evidence="6">Peptidase</fullName>
    </submittedName>
</protein>
<feature type="domain" description="Thioester" evidence="5">
    <location>
        <begin position="43"/>
        <end position="157"/>
    </location>
</feature>
<dbReference type="InterPro" id="IPR046751">
    <property type="entry name" value="TED_2"/>
</dbReference>
<dbReference type="InterPro" id="IPR041033">
    <property type="entry name" value="SpaA_PFL_dom_1"/>
</dbReference>
<feature type="domain" description="SpaA-like prealbumin fold" evidence="3">
    <location>
        <begin position="598"/>
        <end position="688"/>
    </location>
</feature>
<sequence>MEATRNGAASKAVRILLAAALALGALLPAAALAPAEAQAAQRATLTVGPDIEYDAFFTSWFEVDGQPAWCGNPSKPTPQGGDYDKQPLSAPSGRVGELAADIWFSYGSPGFDESLWPSAWQDGSAMTADRYMALAHILMADTYSSDGNYAMFGCTEGFRDWVKQNVIGFGDDGSEINPNATGRKIAARAGEVPGNFEPFVLYTGSATQVILSFTYHTTVKVSKEASESWAANDADYTLAGAVYGIYRTRADAEADVNRVASIVTDESGHGESESLGATRETFYAKEVEPSSGYALDESVYEVGPGNDYAFSSEEPPITVRLVLKKLDAETGQGAPQGDATLDGALYEASYDRGGATEKVQGETAGATVVFEGIPLGDVTVRELDPSGGYLLDREPHRLSATADMAEGGAVVEIAPEGEFGELAQRGGFIVGKGDAERYDHEDGMFWNYAQGDASFEGAEFTVYNRSANPVWHDGNGDGSFQESEEFAPGEAITTIATEYNASLDAWTATTGVRALPYGTYEIVETKAPEGYAGEGVVSHVVEIREDGQFDQLVEADGMLNEVMRGGVQVQKDDLELGTSETLGGADHSALGAEGYLGSSLAGIEFTIENASEHGVMVGGTYFPSGSAVATIVTAWNPGKAAYTAQTASDALPYGTYRIAETATNGSYLLTDGAPRTFEVREDGKTVVTDREGDPLTWRDQVVRHDARLQKKGSPSGEKLALVPFLITNVTTGEAHVAVTDRNGMLSTSSEWRSRETVVNANDRLLDEDYIHAEDVVEESGIWFGQGEDGSEAAPDDGLGALPYGEYRIEELRCEANEGYTLWSETFNVSRDTTDTPFDIDLGTVDDQPIPTVATEATDKADGDHALRAEGGAVVVDEVSYANLVPGESYTVKGTLMDKATGQALMANGAEVTSEAAFTPMAPFGTVEVEFAFDATELAGKEIVVFESLEREGREVASHADIHDEAQTVTVEPGPEIGTVAADGADGDHEVSADGSAHIDDQVFYSGLDAGGAYRLEGVLMDPGTGSPLLIDGEKVEAAAEFSPGEPTGFAVVSFELDASALEGRSAVVFETLYDGEGNKVASHEDLEDEGQTVAFTEPSPEIGTTAADADDGDHEAAADESVAIVDEVRYENLEPGREYVLTGTLIDKTGAEPVEKDGLPLATVVAFTPAEPNGSVEVAFNFDGSQLAGHTVVAFESLSLDGEVVATHEDIDDEGQSVSIVEKPASDIPKAELAQTGDTNNIVPLVCLAAAAALTTALALAHRRRGIEENNKGKEKYSEEADEEDASLDK</sequence>
<feature type="region of interest" description="Disordered" evidence="1">
    <location>
        <begin position="68"/>
        <end position="90"/>
    </location>
</feature>
<evidence type="ECO:0000313" key="6">
    <source>
        <dbReference type="EMBL" id="RDB81554.1"/>
    </source>
</evidence>
<proteinExistence type="predicted"/>